<reference evidence="19" key="1">
    <citation type="submission" date="2011-03" db="EMBL/GenBank/DDBJ databases">
        <title>Draft genome sequence of Brevundimonas diminuta.</title>
        <authorList>
            <person name="Brown P.J.B."/>
            <person name="Buechlein A."/>
            <person name="Hemmerich C."/>
            <person name="Brun Y.V."/>
        </authorList>
    </citation>
    <scope>NUCLEOTIDE SEQUENCE [LARGE SCALE GENOMIC DNA]</scope>
    <source>
        <strain evidence="19">C19</strain>
    </source>
</reference>
<evidence type="ECO:0000256" key="3">
    <source>
        <dbReference type="ARBA" id="ARBA00012438"/>
    </source>
</evidence>
<keyword evidence="6 15" id="KW-0812">Transmembrane</keyword>
<dbReference type="eggNOG" id="COG0642">
    <property type="taxonomic scope" value="Bacteria"/>
</dbReference>
<dbReference type="AlphaFoldDB" id="F4QT59"/>
<organism evidence="18 19">
    <name type="scientific">Asticcacaulis biprosthecium C19</name>
    <dbReference type="NCBI Taxonomy" id="715226"/>
    <lineage>
        <taxon>Bacteria</taxon>
        <taxon>Pseudomonadati</taxon>
        <taxon>Pseudomonadota</taxon>
        <taxon>Alphaproteobacteria</taxon>
        <taxon>Caulobacterales</taxon>
        <taxon>Caulobacteraceae</taxon>
        <taxon>Asticcacaulis</taxon>
    </lineage>
</organism>
<dbReference type="InterPro" id="IPR004358">
    <property type="entry name" value="Sig_transdc_His_kin-like_C"/>
</dbReference>
<dbReference type="Proteomes" id="UP000006512">
    <property type="component" value="Unassembled WGS sequence"/>
</dbReference>
<dbReference type="PRINTS" id="PR00344">
    <property type="entry name" value="BCTRLSENSOR"/>
</dbReference>
<evidence type="ECO:0000256" key="5">
    <source>
        <dbReference type="ARBA" id="ARBA00022679"/>
    </source>
</evidence>
<dbReference type="InterPro" id="IPR003661">
    <property type="entry name" value="HisK_dim/P_dom"/>
</dbReference>
<accession>F4QT59</accession>
<evidence type="ECO:0000256" key="8">
    <source>
        <dbReference type="ARBA" id="ARBA00022777"/>
    </source>
</evidence>
<dbReference type="PROSITE" id="PS50110">
    <property type="entry name" value="RESPONSE_REGULATORY"/>
    <property type="match status" value="1"/>
</dbReference>
<dbReference type="SMART" id="SM00387">
    <property type="entry name" value="HATPase_c"/>
    <property type="match status" value="1"/>
</dbReference>
<gene>
    <name evidence="18" type="ORF">ABI_43530</name>
</gene>
<dbReference type="PANTHER" id="PTHR43047">
    <property type="entry name" value="TWO-COMPONENT HISTIDINE PROTEIN KINASE"/>
    <property type="match status" value="1"/>
</dbReference>
<dbReference type="SMART" id="SM00388">
    <property type="entry name" value="HisKA"/>
    <property type="match status" value="1"/>
</dbReference>
<dbReference type="InterPro" id="IPR036890">
    <property type="entry name" value="HATPase_C_sf"/>
</dbReference>
<dbReference type="SUPFAM" id="SSF55874">
    <property type="entry name" value="ATPase domain of HSP90 chaperone/DNA topoisomerase II/histidine kinase"/>
    <property type="match status" value="1"/>
</dbReference>
<evidence type="ECO:0000256" key="15">
    <source>
        <dbReference type="SAM" id="Phobius"/>
    </source>
</evidence>
<evidence type="ECO:0000313" key="18">
    <source>
        <dbReference type="EMBL" id="EGF89929.1"/>
    </source>
</evidence>
<protein>
    <recommendedName>
        <fullName evidence="3">histidine kinase</fullName>
        <ecNumber evidence="3">2.7.13.3</ecNumber>
    </recommendedName>
</protein>
<dbReference type="EMBL" id="GL883080">
    <property type="protein sequence ID" value="EGF89929.1"/>
    <property type="molecule type" value="Genomic_DNA"/>
</dbReference>
<dbReference type="Pfam" id="PF00512">
    <property type="entry name" value="HisKA"/>
    <property type="match status" value="1"/>
</dbReference>
<evidence type="ECO:0000256" key="2">
    <source>
        <dbReference type="ARBA" id="ARBA00004370"/>
    </source>
</evidence>
<dbReference type="Pfam" id="PF00072">
    <property type="entry name" value="Response_reg"/>
    <property type="match status" value="1"/>
</dbReference>
<keyword evidence="9" id="KW-0067">ATP-binding</keyword>
<proteinExistence type="predicted"/>
<keyword evidence="12 15" id="KW-0472">Membrane</keyword>
<dbReference type="FunFam" id="1.10.287.130:FF:000004">
    <property type="entry name" value="Ethylene receptor 1"/>
    <property type="match status" value="1"/>
</dbReference>
<dbReference type="InterPro" id="IPR003594">
    <property type="entry name" value="HATPase_dom"/>
</dbReference>
<dbReference type="STRING" id="715226.ABI_43530"/>
<dbReference type="InterPro" id="IPR011006">
    <property type="entry name" value="CheY-like_superfamily"/>
</dbReference>
<feature type="transmembrane region" description="Helical" evidence="15">
    <location>
        <begin position="379"/>
        <end position="403"/>
    </location>
</feature>
<keyword evidence="8 18" id="KW-0418">Kinase</keyword>
<evidence type="ECO:0000256" key="13">
    <source>
        <dbReference type="PROSITE-ProRule" id="PRU00169"/>
    </source>
</evidence>
<dbReference type="GO" id="GO:0016020">
    <property type="term" value="C:membrane"/>
    <property type="evidence" value="ECO:0007669"/>
    <property type="project" value="UniProtKB-SubCell"/>
</dbReference>
<dbReference type="SUPFAM" id="SSF52172">
    <property type="entry name" value="CheY-like"/>
    <property type="match status" value="1"/>
</dbReference>
<evidence type="ECO:0000256" key="4">
    <source>
        <dbReference type="ARBA" id="ARBA00022553"/>
    </source>
</evidence>
<evidence type="ECO:0000313" key="19">
    <source>
        <dbReference type="Proteomes" id="UP000006512"/>
    </source>
</evidence>
<feature type="domain" description="Response regulatory" evidence="17">
    <location>
        <begin position="678"/>
        <end position="794"/>
    </location>
</feature>
<dbReference type="Gene3D" id="3.30.565.10">
    <property type="entry name" value="Histidine kinase-like ATPase, C-terminal domain"/>
    <property type="match status" value="1"/>
</dbReference>
<dbReference type="InterPro" id="IPR036097">
    <property type="entry name" value="HisK_dim/P_sf"/>
</dbReference>
<evidence type="ECO:0000256" key="11">
    <source>
        <dbReference type="ARBA" id="ARBA00023012"/>
    </source>
</evidence>
<dbReference type="CDD" id="cd00082">
    <property type="entry name" value="HisKA"/>
    <property type="match status" value="1"/>
</dbReference>
<dbReference type="FunFam" id="3.30.565.10:FF:000010">
    <property type="entry name" value="Sensor histidine kinase RcsC"/>
    <property type="match status" value="1"/>
</dbReference>
<dbReference type="CDD" id="cd17546">
    <property type="entry name" value="REC_hyHK_CKI1_RcsC-like"/>
    <property type="match status" value="1"/>
</dbReference>
<dbReference type="Gene3D" id="3.40.50.2300">
    <property type="match status" value="1"/>
</dbReference>
<keyword evidence="7" id="KW-0547">Nucleotide-binding</keyword>
<dbReference type="HOGENOM" id="CLU_000445_114_15_5"/>
<dbReference type="SMART" id="SM00448">
    <property type="entry name" value="REC"/>
    <property type="match status" value="1"/>
</dbReference>
<dbReference type="InterPro" id="IPR001789">
    <property type="entry name" value="Sig_transdc_resp-reg_receiver"/>
</dbReference>
<dbReference type="CDD" id="cd16922">
    <property type="entry name" value="HATPase_EvgS-ArcB-TorS-like"/>
    <property type="match status" value="1"/>
</dbReference>
<evidence type="ECO:0000256" key="12">
    <source>
        <dbReference type="ARBA" id="ARBA00023136"/>
    </source>
</evidence>
<keyword evidence="14" id="KW-0175">Coiled coil</keyword>
<sequence length="809" mass="89740">MLEAMPFVYSNDEVDNFGNIALGLTGKSRLYATWRLLYAYKDMLNGPKMQYWRDRVRSEARRSGDADLDLLARFMWQAYENELNGFAILSDREWDVYLTAPNSVVRNAATLERERQAQYLKQWAEAIDLGEELNISLISEGAEAEALRIVSERSLAYNMLKVGDYDSYAEHMLMAAILSRKHAFFLQKMSLINDLATFAVQDNDVPTAYLFQKLHARYVRKHGVEELRAWDQGLCAVVADKAEDYRAVIECLKGSEVTRGVVSSGHDGLKLMLLANAYAKIGDNRNARAYLAKLQAVPPAVFPRSTLFDSYVGAYVKANDGRYQEAFHEMGEVQLAYRRKDEQARVASVQDMYKALRKELDSKTQESRLLVKQVQMRNLLLWAAGLIAILLAVISVGSAFWVLRMRRLHRNLNEAHEHAEAANAAKSRFLAVMSHELRTPLNGMLGMAQTLKKGDLNGAQREQVDIMVDSGETLLALLNDVLDMSRIEAGKVELAPSPATMKDMVDRVVNTYHPLLGAKDVVLSYHLDEGANRIMSFDVLRVYQCLSNLVSNAIKFTEMGSVRINVSVTEQSDGCQVRCEVKDTGIGMSKAVIDKLFEAYSQADAMTVRKYGGSGLGLSISRRLAELMGGTLSVTSDENKGSTFVLTFHAGAVSEVAKAEPISASIIAEDDDTLPGTSILLVDDHPINRKVARLFLEPFGFDITEAADGQEALDLDMSRFDLVLMDLNMPRMGGLEATRIFRAGEARGRRLPIVALTADAMQDQVAACHAAGMDAHIAKPIVMDTLIETVTRLLHLADDDHAAAKAESA</sequence>
<keyword evidence="4 13" id="KW-0597">Phosphoprotein</keyword>
<dbReference type="GO" id="GO:0005524">
    <property type="term" value="F:ATP binding"/>
    <property type="evidence" value="ECO:0007669"/>
    <property type="project" value="UniProtKB-KW"/>
</dbReference>
<evidence type="ECO:0000259" key="16">
    <source>
        <dbReference type="PROSITE" id="PS50109"/>
    </source>
</evidence>
<keyword evidence="5" id="KW-0808">Transferase</keyword>
<dbReference type="InterPro" id="IPR005467">
    <property type="entry name" value="His_kinase_dom"/>
</dbReference>
<comment type="subcellular location">
    <subcellularLocation>
        <location evidence="2">Membrane</location>
    </subcellularLocation>
</comment>
<evidence type="ECO:0000256" key="1">
    <source>
        <dbReference type="ARBA" id="ARBA00000085"/>
    </source>
</evidence>
<keyword evidence="19" id="KW-1185">Reference proteome</keyword>
<feature type="modified residue" description="4-aspartylphosphate" evidence="13">
    <location>
        <position position="726"/>
    </location>
</feature>
<keyword evidence="10 15" id="KW-1133">Transmembrane helix</keyword>
<evidence type="ECO:0000256" key="7">
    <source>
        <dbReference type="ARBA" id="ARBA00022741"/>
    </source>
</evidence>
<evidence type="ECO:0000256" key="9">
    <source>
        <dbReference type="ARBA" id="ARBA00022840"/>
    </source>
</evidence>
<evidence type="ECO:0000259" key="17">
    <source>
        <dbReference type="PROSITE" id="PS50110"/>
    </source>
</evidence>
<evidence type="ECO:0000256" key="10">
    <source>
        <dbReference type="ARBA" id="ARBA00022989"/>
    </source>
</evidence>
<evidence type="ECO:0000256" key="14">
    <source>
        <dbReference type="SAM" id="Coils"/>
    </source>
</evidence>
<dbReference type="GO" id="GO:0000155">
    <property type="term" value="F:phosphorelay sensor kinase activity"/>
    <property type="evidence" value="ECO:0007669"/>
    <property type="project" value="InterPro"/>
</dbReference>
<comment type="catalytic activity">
    <reaction evidence="1">
        <text>ATP + protein L-histidine = ADP + protein N-phospho-L-histidine.</text>
        <dbReference type="EC" id="2.7.13.3"/>
    </reaction>
</comment>
<dbReference type="SUPFAM" id="SSF47384">
    <property type="entry name" value="Homodimeric domain of signal transducing histidine kinase"/>
    <property type="match status" value="1"/>
</dbReference>
<evidence type="ECO:0000256" key="6">
    <source>
        <dbReference type="ARBA" id="ARBA00022692"/>
    </source>
</evidence>
<name>F4QT59_9CAUL</name>
<dbReference type="PROSITE" id="PS50109">
    <property type="entry name" value="HIS_KIN"/>
    <property type="match status" value="1"/>
</dbReference>
<dbReference type="Gene3D" id="1.10.287.130">
    <property type="match status" value="1"/>
</dbReference>
<feature type="coiled-coil region" evidence="14">
    <location>
        <begin position="339"/>
        <end position="373"/>
    </location>
</feature>
<keyword evidence="11" id="KW-0902">Two-component regulatory system</keyword>
<dbReference type="EC" id="2.7.13.3" evidence="3"/>
<feature type="domain" description="Histidine kinase" evidence="16">
    <location>
        <begin position="432"/>
        <end position="652"/>
    </location>
</feature>
<dbReference type="Pfam" id="PF02518">
    <property type="entry name" value="HATPase_c"/>
    <property type="match status" value="1"/>
</dbReference>